<evidence type="ECO:0000313" key="1">
    <source>
        <dbReference type="EMBL" id="ATB30145.1"/>
    </source>
</evidence>
<name>A0A250IEF3_9BACT</name>
<dbReference type="RefSeq" id="WP_095978627.1">
    <property type="nucleotide sequence ID" value="NZ_CP022163.1"/>
</dbReference>
<evidence type="ECO:0000313" key="2">
    <source>
        <dbReference type="Proteomes" id="UP000217289"/>
    </source>
</evidence>
<organism evidence="1 2">
    <name type="scientific">Melittangium boletus DSM 14713</name>
    <dbReference type="NCBI Taxonomy" id="1294270"/>
    <lineage>
        <taxon>Bacteria</taxon>
        <taxon>Pseudomonadati</taxon>
        <taxon>Myxococcota</taxon>
        <taxon>Myxococcia</taxon>
        <taxon>Myxococcales</taxon>
        <taxon>Cystobacterineae</taxon>
        <taxon>Archangiaceae</taxon>
        <taxon>Melittangium</taxon>
    </lineage>
</organism>
<accession>A0A250IEF3</accession>
<protein>
    <submittedName>
        <fullName evidence="1">Uncharacterized protein</fullName>
    </submittedName>
</protein>
<sequence length="354" mass="37787">MAFSVQLHAREDFEVRTLRALGGAAVLAPLVALGEWLHVRVDVAFIALVGAGLASARVGWKTWVALAVGLPALLSLPELLRLPVPAAQVLMGVLAASMVGLWNPEWKPRPEQVLAGALGAGALVPLGMYVRRVLDARLLDGLTGPLHAAPGLAVVALFWSVGRLASHLEVHANTVEARGARLRTRMVGEPQELVARTVTLYRECRAETAQLGSAPGRKELERVLDTLALEVFNRAEAHAQLESQLKGARMEDVNTQVTALRTKATATTDAVARRQLELAAGALGEELNQLETMGRKRERLLAQLHAQVAMMERARVSLVAVRGGDVAAKGEQAAQLARRLAELGQEDAGGPPAQ</sequence>
<gene>
    <name evidence="1" type="ORF">MEBOL_003600</name>
</gene>
<dbReference type="OrthoDB" id="5381714at2"/>
<keyword evidence="2" id="KW-1185">Reference proteome</keyword>
<dbReference type="Proteomes" id="UP000217289">
    <property type="component" value="Chromosome"/>
</dbReference>
<proteinExistence type="predicted"/>
<dbReference type="AlphaFoldDB" id="A0A250IEF3"/>
<dbReference type="KEGG" id="mbd:MEBOL_003600"/>
<reference evidence="1 2" key="1">
    <citation type="submission" date="2017-06" db="EMBL/GenBank/DDBJ databases">
        <authorList>
            <person name="Kim H.J."/>
            <person name="Triplett B.A."/>
        </authorList>
    </citation>
    <scope>NUCLEOTIDE SEQUENCE [LARGE SCALE GENOMIC DNA]</scope>
    <source>
        <strain evidence="1 2">DSM 14713</strain>
    </source>
</reference>
<dbReference type="EMBL" id="CP022163">
    <property type="protein sequence ID" value="ATB30145.1"/>
    <property type="molecule type" value="Genomic_DNA"/>
</dbReference>